<name>A0ABN9S8P9_9DINO</name>
<comment type="caution">
    <text evidence="3">The sequence shown here is derived from an EMBL/GenBank/DDBJ whole genome shotgun (WGS) entry which is preliminary data.</text>
</comment>
<organism evidence="3 4">
    <name type="scientific">Prorocentrum cordatum</name>
    <dbReference type="NCBI Taxonomy" id="2364126"/>
    <lineage>
        <taxon>Eukaryota</taxon>
        <taxon>Sar</taxon>
        <taxon>Alveolata</taxon>
        <taxon>Dinophyceae</taxon>
        <taxon>Prorocentrales</taxon>
        <taxon>Prorocentraceae</taxon>
        <taxon>Prorocentrum</taxon>
    </lineage>
</organism>
<feature type="compositionally biased region" description="Basic and acidic residues" evidence="1">
    <location>
        <begin position="563"/>
        <end position="574"/>
    </location>
</feature>
<dbReference type="EMBL" id="CAUYUJ010009847">
    <property type="protein sequence ID" value="CAK0827834.1"/>
    <property type="molecule type" value="Genomic_DNA"/>
</dbReference>
<feature type="domain" description="PDZ" evidence="2">
    <location>
        <begin position="363"/>
        <end position="431"/>
    </location>
</feature>
<accession>A0ABN9S8P9</accession>
<keyword evidence="4" id="KW-1185">Reference proteome</keyword>
<sequence>MSSLTHRTSSHYPLMRCAVVGVLLLGEVTVFPQAISTWGSLATSSSVTSSASVVLTNDMFLRSRVFLNFDHVERFQKKAGLEAESETSVTLSPEQREKKHELKYEAEFVVELNMTRAHETGAKMGIIINRNADFEPATVFKVQKTGLIEDWNQAHPGQDVHVGDELVRVNDIQWHANTEIFMQRIRGQFEAGRKQVDGASDMLRLYIQRPRKWHHKRFAEQRADLHSELYAKEFLAELPLPDDVSQTTMDTVMGWKIGAKQEWEPVTIQKVEQHGRLAEWNQLHNDSLILEGDEILKVNHIIWHNNATKFNTSLQKHWKATQAVKATNRSIALSIRRPRPVQEAFDEAHPIEEIESCRRTTASVTLRFPEKPEDRILGWKITPGAKSATGVEGPVLVEKLRPTGMVARWNAVHLSRKVEAGDQIVMLNGVSWDKYDSPKQFFDAVQEVLSTARGEGPAGGHVQLVLEKPICSVREVRLNMEHGVHMGADDSQATTTPLPEARSGVAEEPAAGGGGGGEAARPVALAVRKGSHAQEAPSSSGKARRETASGSKALGEAASSGKALEETPAKKQADKSQVAEGEALIKARTRIAEIETTLKALETLKDPKVVALVVDLKKERDGLRATLFEQDFARIADIEVTLKTLKLLKDPKVVALMVDLEKERDGLRTKVGAKDDV</sequence>
<dbReference type="Proteomes" id="UP001189429">
    <property type="component" value="Unassembled WGS sequence"/>
</dbReference>
<evidence type="ECO:0000256" key="1">
    <source>
        <dbReference type="SAM" id="MobiDB-lite"/>
    </source>
</evidence>
<proteinExistence type="predicted"/>
<evidence type="ECO:0000313" key="3">
    <source>
        <dbReference type="EMBL" id="CAK0827834.1"/>
    </source>
</evidence>
<evidence type="ECO:0000259" key="2">
    <source>
        <dbReference type="PROSITE" id="PS50106"/>
    </source>
</evidence>
<reference evidence="3" key="1">
    <citation type="submission" date="2023-10" db="EMBL/GenBank/DDBJ databases">
        <authorList>
            <person name="Chen Y."/>
            <person name="Shah S."/>
            <person name="Dougan E. K."/>
            <person name="Thang M."/>
            <person name="Chan C."/>
        </authorList>
    </citation>
    <scope>NUCLEOTIDE SEQUENCE [LARGE SCALE GENOMIC DNA]</scope>
</reference>
<dbReference type="InterPro" id="IPR001478">
    <property type="entry name" value="PDZ"/>
</dbReference>
<evidence type="ECO:0000313" key="4">
    <source>
        <dbReference type="Proteomes" id="UP001189429"/>
    </source>
</evidence>
<gene>
    <name evidence="3" type="ORF">PCOR1329_LOCUS27266</name>
</gene>
<dbReference type="PROSITE" id="PS50106">
    <property type="entry name" value="PDZ"/>
    <property type="match status" value="1"/>
</dbReference>
<feature type="region of interest" description="Disordered" evidence="1">
    <location>
        <begin position="485"/>
        <end position="579"/>
    </location>
</feature>
<protein>
    <recommendedName>
        <fullName evidence="2">PDZ domain-containing protein</fullName>
    </recommendedName>
</protein>